<dbReference type="AlphaFoldDB" id="A0A2W1K080"/>
<dbReference type="RefSeq" id="WP_110985734.1">
    <property type="nucleotide sequence ID" value="NZ_CAWNWM010000004.1"/>
</dbReference>
<dbReference type="SMART" id="SM00028">
    <property type="entry name" value="TPR"/>
    <property type="match status" value="6"/>
</dbReference>
<dbReference type="SUPFAM" id="SSF48452">
    <property type="entry name" value="TPR-like"/>
    <property type="match status" value="2"/>
</dbReference>
<dbReference type="Pfam" id="PF12770">
    <property type="entry name" value="CHAT"/>
    <property type="match status" value="1"/>
</dbReference>
<evidence type="ECO:0000256" key="1">
    <source>
        <dbReference type="SAM" id="Phobius"/>
    </source>
</evidence>
<protein>
    <recommendedName>
        <fullName evidence="2">CHAT domain-containing protein</fullName>
    </recommendedName>
</protein>
<feature type="domain" description="CHAT" evidence="2">
    <location>
        <begin position="596"/>
        <end position="865"/>
    </location>
</feature>
<dbReference type="InterPro" id="IPR011990">
    <property type="entry name" value="TPR-like_helical_dom_sf"/>
</dbReference>
<keyword evidence="1" id="KW-0472">Membrane</keyword>
<dbReference type="InterPro" id="IPR019734">
    <property type="entry name" value="TPR_rpt"/>
</dbReference>
<dbReference type="Gene3D" id="1.25.40.10">
    <property type="entry name" value="Tetratricopeptide repeat domain"/>
    <property type="match status" value="3"/>
</dbReference>
<proteinExistence type="predicted"/>
<feature type="transmembrane region" description="Helical" evidence="1">
    <location>
        <begin position="17"/>
        <end position="36"/>
    </location>
</feature>
<gene>
    <name evidence="3" type="ORF">C1752_01782</name>
</gene>
<dbReference type="PANTHER" id="PTHR10098">
    <property type="entry name" value="RAPSYN-RELATED"/>
    <property type="match status" value="1"/>
</dbReference>
<name>A0A2W1K080_9CYAN</name>
<evidence type="ECO:0000313" key="4">
    <source>
        <dbReference type="Proteomes" id="UP000248857"/>
    </source>
</evidence>
<reference evidence="3 4" key="1">
    <citation type="journal article" date="2018" name="Sci. Rep.">
        <title>A novel species of the marine cyanobacterium Acaryochloris with a unique pigment content and lifestyle.</title>
        <authorList>
            <person name="Partensky F."/>
            <person name="Six C."/>
            <person name="Ratin M."/>
            <person name="Garczarek L."/>
            <person name="Vaulot D."/>
            <person name="Probert I."/>
            <person name="Calteau A."/>
            <person name="Gourvil P."/>
            <person name="Marie D."/>
            <person name="Grebert T."/>
            <person name="Bouchier C."/>
            <person name="Le Panse S."/>
            <person name="Gachenot M."/>
            <person name="Rodriguez F."/>
            <person name="Garrido J.L."/>
        </authorList>
    </citation>
    <scope>NUCLEOTIDE SEQUENCE [LARGE SCALE GENOMIC DNA]</scope>
    <source>
        <strain evidence="3 4">RCC1774</strain>
    </source>
</reference>
<keyword evidence="4" id="KW-1185">Reference proteome</keyword>
<organism evidence="3 4">
    <name type="scientific">Acaryochloris thomasi RCC1774</name>
    <dbReference type="NCBI Taxonomy" id="1764569"/>
    <lineage>
        <taxon>Bacteria</taxon>
        <taxon>Bacillati</taxon>
        <taxon>Cyanobacteriota</taxon>
        <taxon>Cyanophyceae</taxon>
        <taxon>Acaryochloridales</taxon>
        <taxon>Acaryochloridaceae</taxon>
        <taxon>Acaryochloris</taxon>
        <taxon>Acaryochloris thomasi</taxon>
    </lineage>
</organism>
<dbReference type="OrthoDB" id="446317at2"/>
<dbReference type="Proteomes" id="UP000248857">
    <property type="component" value="Unassembled WGS sequence"/>
</dbReference>
<keyword evidence="1" id="KW-1133">Transmembrane helix</keyword>
<accession>A0A2W1K080</accession>
<dbReference type="EMBL" id="PQWO01000004">
    <property type="protein sequence ID" value="PZD73697.1"/>
    <property type="molecule type" value="Genomic_DNA"/>
</dbReference>
<evidence type="ECO:0000313" key="3">
    <source>
        <dbReference type="EMBL" id="PZD73697.1"/>
    </source>
</evidence>
<comment type="caution">
    <text evidence="3">The sequence shown here is derived from an EMBL/GenBank/DDBJ whole genome shotgun (WGS) entry which is preliminary data.</text>
</comment>
<evidence type="ECO:0000259" key="2">
    <source>
        <dbReference type="Pfam" id="PF12770"/>
    </source>
</evidence>
<dbReference type="PANTHER" id="PTHR10098:SF112">
    <property type="entry name" value="SLR0380 PROTEIN"/>
    <property type="match status" value="1"/>
</dbReference>
<sequence length="867" mass="95992">MARTTLKLKIPKKLSHLGYFWGGVGLVIFLNLNPGIAQTKDIQSLPLPQIVPAEATQVEVAPTEDLWVQGHNHYQSGQFTAAISAWQQLERLAESQGDGLNQAVLLNHLSSAHQQLGEWSEAQTANDRSRELLTDQPGARLQLAQTLNTQGSLQLAQSEPTAALATWKRAAQIYAESGDTAGQVGSLINQAQAQQMLGFYLRARKTLAQVKETLEQQTDSNLRTTGLRSLGNTFRLVGDLEQSQATLQASLEIAQDSGSSPFASYLSLGNTAYAQQQWSGALQHYRAAAQSPIATLRVQAQLNQLKVALNQSNQQQAEQLWPQIQAQIEALPVSRETVYSQINLGRSLVQLKQELSPRDLSWRQIAQWMTPALQQAQQLNDPRAESYALGYLGQLYEQNQQWAIAADLTQKALSLAQTANATDISYQWHWQQGRILKAQGDWVAATKAYENAFETLQALRSNLVAINPDVQFSFQQTVEPVYRDLVDLLLQPQASSQAQIQEARNVIEALQLVELENFFRSACLEGQRVAVDQVDQKNAAVLYPIVLSDRLEVIFSLPEQPLKHYPVPIPQSEVESAVAQARTFFEKPYIAPEGKALGQTIYRWLIQPAEQDLAQQQIDTLVFVLDGALRNIPMAALYDGSQYLIERYSVALAPGLQLLNPRPLETQNLKILAGGLAESRHGFPALKNVRKELEQIQAAASGQVLLDQRFTRKALQDQIKGVSFPVVHLATHGEFSSSSNGTFILAYDQPIQINELNELLRNSEQTRTQPIELLVLSACRTAAGDARAALGLSGVAVQAGARSTLGSLWYLDDESGAQFIRAFYRELSQGRLNKAEALRQAQLSLLKDPDYRSPAHWAPYVLVGNWL</sequence>
<dbReference type="InterPro" id="IPR024983">
    <property type="entry name" value="CHAT_dom"/>
</dbReference>
<keyword evidence="1" id="KW-0812">Transmembrane</keyword>